<dbReference type="AlphaFoldDB" id="A0A1S8CTG6"/>
<dbReference type="NCBIfam" id="NF008561">
    <property type="entry name" value="PRK11507.1"/>
    <property type="match status" value="1"/>
</dbReference>
<keyword evidence="3" id="KW-1185">Reference proteome</keyword>
<dbReference type="EMBL" id="MLCN01000037">
    <property type="protein sequence ID" value="ONG38114.1"/>
    <property type="molecule type" value="Genomic_DNA"/>
</dbReference>
<sequence>MNQFNLDHHPYVALCDLLKIEGWCDSGGAAKTAIEQRLVKVDGQIETRKRCKITRGQIVSFAGQQLVVV</sequence>
<dbReference type="CDD" id="cd00165">
    <property type="entry name" value="S4"/>
    <property type="match status" value="1"/>
</dbReference>
<dbReference type="SUPFAM" id="SSF55174">
    <property type="entry name" value="Alpha-L RNA-binding motif"/>
    <property type="match status" value="1"/>
</dbReference>
<evidence type="ECO:0000256" key="1">
    <source>
        <dbReference type="PROSITE-ProRule" id="PRU00182"/>
    </source>
</evidence>
<comment type="caution">
    <text evidence="2">The sequence shown here is derived from an EMBL/GenBank/DDBJ whole genome shotgun (WGS) entry which is preliminary data.</text>
</comment>
<evidence type="ECO:0000313" key="2">
    <source>
        <dbReference type="EMBL" id="ONG38114.1"/>
    </source>
</evidence>
<evidence type="ECO:0000313" key="3">
    <source>
        <dbReference type="Proteomes" id="UP000192132"/>
    </source>
</evidence>
<organism evidence="2 3">
    <name type="scientific">Alkanindiges hydrocarboniclasticus</name>
    <dbReference type="NCBI Taxonomy" id="1907941"/>
    <lineage>
        <taxon>Bacteria</taxon>
        <taxon>Pseudomonadati</taxon>
        <taxon>Pseudomonadota</taxon>
        <taxon>Gammaproteobacteria</taxon>
        <taxon>Moraxellales</taxon>
        <taxon>Moraxellaceae</taxon>
        <taxon>Alkanindiges</taxon>
    </lineage>
</organism>
<dbReference type="GO" id="GO:0003723">
    <property type="term" value="F:RNA binding"/>
    <property type="evidence" value="ECO:0007669"/>
    <property type="project" value="UniProtKB-KW"/>
</dbReference>
<name>A0A1S8CTG6_9GAMM</name>
<dbReference type="Gene3D" id="3.10.290.10">
    <property type="entry name" value="RNA-binding S4 domain"/>
    <property type="match status" value="1"/>
</dbReference>
<dbReference type="Proteomes" id="UP000192132">
    <property type="component" value="Unassembled WGS sequence"/>
</dbReference>
<dbReference type="OrthoDB" id="9802835at2"/>
<gene>
    <name evidence="2" type="ORF">BKE30_13010</name>
</gene>
<dbReference type="RefSeq" id="WP_076879032.1">
    <property type="nucleotide sequence ID" value="NZ_MLCN01000037.1"/>
</dbReference>
<proteinExistence type="predicted"/>
<dbReference type="Pfam" id="PF13275">
    <property type="entry name" value="S4_2"/>
    <property type="match status" value="1"/>
</dbReference>
<dbReference type="PROSITE" id="PS50889">
    <property type="entry name" value="S4"/>
    <property type="match status" value="1"/>
</dbReference>
<protein>
    <submittedName>
        <fullName evidence="2">Ribosome-associated protein</fullName>
    </submittedName>
</protein>
<dbReference type="STRING" id="1907941.BKE30_13010"/>
<reference evidence="2 3" key="1">
    <citation type="submission" date="2016-10" db="EMBL/GenBank/DDBJ databases">
        <title>Draft Genome sequence of Alkanindiges sp. strain H1.</title>
        <authorList>
            <person name="Subhash Y."/>
            <person name="Lee S."/>
        </authorList>
    </citation>
    <scope>NUCLEOTIDE SEQUENCE [LARGE SCALE GENOMIC DNA]</scope>
    <source>
        <strain evidence="2 3">H1</strain>
    </source>
</reference>
<dbReference type="InterPro" id="IPR036986">
    <property type="entry name" value="S4_RNA-bd_sf"/>
</dbReference>
<keyword evidence="1" id="KW-0694">RNA-binding</keyword>
<accession>A0A1S8CTG6</accession>